<gene>
    <name evidence="2" type="ORF">GCM10009117_26180</name>
</gene>
<feature type="chain" id="PRO_5046490488" description="DUF2911 domain-containing protein" evidence="1">
    <location>
        <begin position="22"/>
        <end position="178"/>
    </location>
</feature>
<comment type="caution">
    <text evidence="2">The sequence shown here is derived from an EMBL/GenBank/DDBJ whole genome shotgun (WGS) entry which is preliminary data.</text>
</comment>
<reference evidence="2 3" key="1">
    <citation type="journal article" date="2019" name="Int. J. Syst. Evol. Microbiol.">
        <title>The Global Catalogue of Microorganisms (GCM) 10K type strain sequencing project: providing services to taxonomists for standard genome sequencing and annotation.</title>
        <authorList>
            <consortium name="The Broad Institute Genomics Platform"/>
            <consortium name="The Broad Institute Genome Sequencing Center for Infectious Disease"/>
            <person name="Wu L."/>
            <person name="Ma J."/>
        </authorList>
    </citation>
    <scope>NUCLEOTIDE SEQUENCE [LARGE SCALE GENOMIC DNA]</scope>
    <source>
        <strain evidence="2 3">JCM 16082</strain>
    </source>
</reference>
<accession>A0ABN1MJQ0</accession>
<organism evidence="2 3">
    <name type="scientific">Gangjinia marincola</name>
    <dbReference type="NCBI Taxonomy" id="578463"/>
    <lineage>
        <taxon>Bacteria</taxon>
        <taxon>Pseudomonadati</taxon>
        <taxon>Bacteroidota</taxon>
        <taxon>Flavobacteriia</taxon>
        <taxon>Flavobacteriales</taxon>
        <taxon>Flavobacteriaceae</taxon>
        <taxon>Gangjinia</taxon>
    </lineage>
</organism>
<sequence length="178" mass="20070">MKNVLALIALCVTVSFQTTQAQDFPDMDKSPMDIAMLRGDNNQALIRVIYSRPQKKDREIFGKLVPYGKIWRTGANEATEITFYVDMMLNDSKIEAGTYSLYTIPGEKEWTVILNKTTNRWGTSGYSQEQDAVRINAPARTSPATIESFSIAFKPTDNGAHLMMGWDDTFIQVPFKKA</sequence>
<evidence type="ECO:0000256" key="1">
    <source>
        <dbReference type="SAM" id="SignalP"/>
    </source>
</evidence>
<dbReference type="RefSeq" id="WP_343768543.1">
    <property type="nucleotide sequence ID" value="NZ_BAAAFG010000016.1"/>
</dbReference>
<name>A0ABN1MJQ0_9FLAO</name>
<proteinExistence type="predicted"/>
<evidence type="ECO:0000313" key="2">
    <source>
        <dbReference type="EMBL" id="GAA0873471.1"/>
    </source>
</evidence>
<dbReference type="EMBL" id="BAAAFG010000016">
    <property type="protein sequence ID" value="GAA0873471.1"/>
    <property type="molecule type" value="Genomic_DNA"/>
</dbReference>
<protein>
    <recommendedName>
        <fullName evidence="4">DUF2911 domain-containing protein</fullName>
    </recommendedName>
</protein>
<feature type="signal peptide" evidence="1">
    <location>
        <begin position="1"/>
        <end position="21"/>
    </location>
</feature>
<evidence type="ECO:0008006" key="4">
    <source>
        <dbReference type="Google" id="ProtNLM"/>
    </source>
</evidence>
<keyword evidence="3" id="KW-1185">Reference proteome</keyword>
<dbReference type="Proteomes" id="UP001500507">
    <property type="component" value="Unassembled WGS sequence"/>
</dbReference>
<dbReference type="InterPro" id="IPR021314">
    <property type="entry name" value="DUF2911"/>
</dbReference>
<evidence type="ECO:0000313" key="3">
    <source>
        <dbReference type="Proteomes" id="UP001500507"/>
    </source>
</evidence>
<keyword evidence="1" id="KW-0732">Signal</keyword>
<dbReference type="Pfam" id="PF11138">
    <property type="entry name" value="DUF2911"/>
    <property type="match status" value="1"/>
</dbReference>